<reference evidence="1 2" key="1">
    <citation type="journal article" date="2018" name="Sci. Rep.">
        <title>Genomic signatures of local adaptation to the degree of environmental predictability in rotifers.</title>
        <authorList>
            <person name="Franch-Gras L."/>
            <person name="Hahn C."/>
            <person name="Garcia-Roger E.M."/>
            <person name="Carmona M.J."/>
            <person name="Serra M."/>
            <person name="Gomez A."/>
        </authorList>
    </citation>
    <scope>NUCLEOTIDE SEQUENCE [LARGE SCALE GENOMIC DNA]</scope>
    <source>
        <strain evidence="1">HYR1</strain>
    </source>
</reference>
<protein>
    <submittedName>
        <fullName evidence="1">Uncharacterized protein</fullName>
    </submittedName>
</protein>
<dbReference type="EMBL" id="REGN01002335">
    <property type="protein sequence ID" value="RNA28817.1"/>
    <property type="molecule type" value="Genomic_DNA"/>
</dbReference>
<keyword evidence="2" id="KW-1185">Reference proteome</keyword>
<comment type="caution">
    <text evidence="1">The sequence shown here is derived from an EMBL/GenBank/DDBJ whole genome shotgun (WGS) entry which is preliminary data.</text>
</comment>
<organism evidence="1 2">
    <name type="scientific">Brachionus plicatilis</name>
    <name type="common">Marine rotifer</name>
    <name type="synonym">Brachionus muelleri</name>
    <dbReference type="NCBI Taxonomy" id="10195"/>
    <lineage>
        <taxon>Eukaryota</taxon>
        <taxon>Metazoa</taxon>
        <taxon>Spiralia</taxon>
        <taxon>Gnathifera</taxon>
        <taxon>Rotifera</taxon>
        <taxon>Eurotatoria</taxon>
        <taxon>Monogononta</taxon>
        <taxon>Pseudotrocha</taxon>
        <taxon>Ploima</taxon>
        <taxon>Brachionidae</taxon>
        <taxon>Brachionus</taxon>
    </lineage>
</organism>
<evidence type="ECO:0000313" key="2">
    <source>
        <dbReference type="Proteomes" id="UP000276133"/>
    </source>
</evidence>
<sequence>MVCSIVFYNNFTYNFENTLKKYRLTDSNLKAGFETSFQIKLVYQPYLILIKNYIRLIGVKYSSLGVISNENGLKKIKEELKFKRDTNSLREIFFIQRSKNMFKKKKGHNFNGKPLSFSLNLLKSAIYFFKLNS</sequence>
<dbReference type="Proteomes" id="UP000276133">
    <property type="component" value="Unassembled WGS sequence"/>
</dbReference>
<name>A0A3M7RZP1_BRAPC</name>
<accession>A0A3M7RZP1</accession>
<evidence type="ECO:0000313" key="1">
    <source>
        <dbReference type="EMBL" id="RNA28817.1"/>
    </source>
</evidence>
<gene>
    <name evidence="1" type="ORF">BpHYR1_040603</name>
</gene>
<dbReference type="AlphaFoldDB" id="A0A3M7RZP1"/>
<proteinExistence type="predicted"/>